<reference evidence="8 9" key="1">
    <citation type="journal article" date="2011" name="Stand. Genomic Sci.">
        <title>High quality draft genome sequence of Segniliparus rugosus CDC 945(T)= (ATCC BAA-974(T)).</title>
        <authorList>
            <person name="Earl A.M."/>
            <person name="Desjardins C.A."/>
            <person name="Fitzgerald M.G."/>
            <person name="Arachchi H.M."/>
            <person name="Zeng Q."/>
            <person name="Mehta T."/>
            <person name="Griggs A."/>
            <person name="Birren B.W."/>
            <person name="Toney N.C."/>
            <person name="Carr J."/>
            <person name="Posey J."/>
            <person name="Butler W.R."/>
        </authorList>
    </citation>
    <scope>NUCLEOTIDE SEQUENCE [LARGE SCALE GENOMIC DNA]</scope>
    <source>
        <strain evidence="9">ATCC BAA-974 / DSM 45345 / CCUG 50838 / CIP 108380 / JCM 13579 / CDC 945</strain>
    </source>
</reference>
<keyword evidence="9" id="KW-1185">Reference proteome</keyword>
<dbReference type="PANTHER" id="PTHR10629">
    <property type="entry name" value="CYTOSINE-SPECIFIC METHYLTRANSFERASE"/>
    <property type="match status" value="1"/>
</dbReference>
<dbReference type="InterPro" id="IPR029063">
    <property type="entry name" value="SAM-dependent_MTases_sf"/>
</dbReference>
<evidence type="ECO:0000256" key="5">
    <source>
        <dbReference type="ARBA" id="ARBA00022747"/>
    </source>
</evidence>
<dbReference type="Gene3D" id="3.90.120.10">
    <property type="entry name" value="DNA Methylase, subunit A, domain 2"/>
    <property type="match status" value="1"/>
</dbReference>
<dbReference type="EC" id="2.1.1.37" evidence="1"/>
<evidence type="ECO:0000313" key="9">
    <source>
        <dbReference type="Proteomes" id="UP000004816"/>
    </source>
</evidence>
<dbReference type="Pfam" id="PF00145">
    <property type="entry name" value="DNA_methylase"/>
    <property type="match status" value="2"/>
</dbReference>
<dbReference type="RefSeq" id="WP_007467380.1">
    <property type="nucleotide sequence ID" value="NZ_KI391954.1"/>
</dbReference>
<evidence type="ECO:0000256" key="2">
    <source>
        <dbReference type="ARBA" id="ARBA00022603"/>
    </source>
</evidence>
<name>E5XLQ9_SEGRC</name>
<feature type="active site" evidence="6">
    <location>
        <position position="67"/>
    </location>
</feature>
<dbReference type="STRING" id="679197.HMPREF9336_00428"/>
<dbReference type="PANTHER" id="PTHR10629:SF52">
    <property type="entry name" value="DNA (CYTOSINE-5)-METHYLTRANSFERASE 1"/>
    <property type="match status" value="1"/>
</dbReference>
<dbReference type="GO" id="GO:0003886">
    <property type="term" value="F:DNA (cytosine-5-)-methyltransferase activity"/>
    <property type="evidence" value="ECO:0007669"/>
    <property type="project" value="UniProtKB-EC"/>
</dbReference>
<dbReference type="SUPFAM" id="SSF53335">
    <property type="entry name" value="S-adenosyl-L-methionine-dependent methyltransferases"/>
    <property type="match status" value="1"/>
</dbReference>
<accession>E5XLQ9</accession>
<dbReference type="REBASE" id="62751">
    <property type="entry name" value="M.Sru945ORF428P"/>
</dbReference>
<dbReference type="AlphaFoldDB" id="E5XLQ9"/>
<dbReference type="eggNOG" id="COG0270">
    <property type="taxonomic scope" value="Bacteria"/>
</dbReference>
<dbReference type="Gene3D" id="3.40.50.150">
    <property type="entry name" value="Vaccinia Virus protein VP39"/>
    <property type="match status" value="1"/>
</dbReference>
<dbReference type="InterPro" id="IPR050390">
    <property type="entry name" value="C5-Methyltransferase"/>
</dbReference>
<comment type="similarity">
    <text evidence="6">Belongs to the class I-like SAM-binding methyltransferase superfamily. C5-methyltransferase family.</text>
</comment>
<dbReference type="Proteomes" id="UP000004816">
    <property type="component" value="Unassembled WGS sequence"/>
</dbReference>
<evidence type="ECO:0000256" key="7">
    <source>
        <dbReference type="SAM" id="MobiDB-lite"/>
    </source>
</evidence>
<evidence type="ECO:0000256" key="6">
    <source>
        <dbReference type="PROSITE-ProRule" id="PRU01016"/>
    </source>
</evidence>
<dbReference type="OrthoDB" id="9813719at2"/>
<evidence type="ECO:0000256" key="1">
    <source>
        <dbReference type="ARBA" id="ARBA00011975"/>
    </source>
</evidence>
<organism evidence="8 9">
    <name type="scientific">Segniliparus rugosus (strain ATCC BAA-974 / DSM 45345 / CCUG 50838 / CIP 108380 / JCM 13579 / CDC 945)</name>
    <dbReference type="NCBI Taxonomy" id="679197"/>
    <lineage>
        <taxon>Bacteria</taxon>
        <taxon>Bacillati</taxon>
        <taxon>Actinomycetota</taxon>
        <taxon>Actinomycetes</taxon>
        <taxon>Mycobacteriales</taxon>
        <taxon>Segniliparaceae</taxon>
        <taxon>Segniliparus</taxon>
    </lineage>
</organism>
<keyword evidence="2 6" id="KW-0489">Methyltransferase</keyword>
<keyword evidence="5" id="KW-0680">Restriction system</keyword>
<keyword evidence="3 6" id="KW-0808">Transferase</keyword>
<comment type="caution">
    <text evidence="8">The sequence shown here is derived from an EMBL/GenBank/DDBJ whole genome shotgun (WGS) entry which is preliminary data.</text>
</comment>
<proteinExistence type="inferred from homology"/>
<dbReference type="GO" id="GO:0009307">
    <property type="term" value="P:DNA restriction-modification system"/>
    <property type="evidence" value="ECO:0007669"/>
    <property type="project" value="UniProtKB-KW"/>
</dbReference>
<gene>
    <name evidence="8" type="ORF">HMPREF9336_00428</name>
</gene>
<sequence>MILDLFSGVGGWLEGLGPGVPHVGVEIDPDAAATSRAAGHNVVQADVTLLDPSDYSGIVGITASPPCQSFSVAGSGAGRAALDRVLSAVRGNTPALDRRTRLTVEPLRWIKILKPEWVCMEQVPTVLPVWRAYSDRLRQLGYAVDVGVLDASYFGVPQSRKRAVLIASRLGKVELPWPGEVTPMSVVFAHSDGRVQRSNYSGSGPVGARTAQERGRTMRGLDQPSVTITRRAPQWEFGDGDRRTFTVSECAALQSFRPDFPWSGGVNSARLQCGNAVPPLLARALIAAATKPVGRVDPAPFARVGILVPRGLSKRLRLAATSLGVSASDLAREAVENAVKSHAVTNN</sequence>
<dbReference type="GO" id="GO:0032259">
    <property type="term" value="P:methylation"/>
    <property type="evidence" value="ECO:0007669"/>
    <property type="project" value="UniProtKB-KW"/>
</dbReference>
<protein>
    <recommendedName>
        <fullName evidence="1">DNA (cytosine-5-)-methyltransferase</fullName>
        <ecNumber evidence="1">2.1.1.37</ecNumber>
    </recommendedName>
</protein>
<feature type="region of interest" description="Disordered" evidence="7">
    <location>
        <begin position="198"/>
        <end position="218"/>
    </location>
</feature>
<dbReference type="PRINTS" id="PR00105">
    <property type="entry name" value="C5METTRFRASE"/>
</dbReference>
<dbReference type="HOGENOM" id="CLU_052980_0_0_11"/>
<dbReference type="EMBL" id="ACZI02000003">
    <property type="protein sequence ID" value="EFV14737.1"/>
    <property type="molecule type" value="Genomic_DNA"/>
</dbReference>
<dbReference type="InterPro" id="IPR001525">
    <property type="entry name" value="C5_MeTfrase"/>
</dbReference>
<evidence type="ECO:0000256" key="3">
    <source>
        <dbReference type="ARBA" id="ARBA00022679"/>
    </source>
</evidence>
<evidence type="ECO:0000313" key="8">
    <source>
        <dbReference type="EMBL" id="EFV14737.1"/>
    </source>
</evidence>
<evidence type="ECO:0000256" key="4">
    <source>
        <dbReference type="ARBA" id="ARBA00022691"/>
    </source>
</evidence>
<keyword evidence="4 6" id="KW-0949">S-adenosyl-L-methionine</keyword>
<dbReference type="PROSITE" id="PS51679">
    <property type="entry name" value="SAM_MT_C5"/>
    <property type="match status" value="1"/>
</dbReference>